<evidence type="ECO:0000256" key="2">
    <source>
        <dbReference type="ARBA" id="ARBA00006829"/>
    </source>
</evidence>
<feature type="transmembrane region" description="Helical" evidence="7">
    <location>
        <begin position="321"/>
        <end position="341"/>
    </location>
</feature>
<comment type="similarity">
    <text evidence="2">Belongs to the major facilitator superfamily. Vesicular transporter family.</text>
</comment>
<dbReference type="InterPro" id="IPR001958">
    <property type="entry name" value="Tet-R_TetA/multi-R_MdtG-like"/>
</dbReference>
<dbReference type="CDD" id="cd17325">
    <property type="entry name" value="MFS_MdtG_SLC18_like"/>
    <property type="match status" value="1"/>
</dbReference>
<dbReference type="SUPFAM" id="SSF103473">
    <property type="entry name" value="MFS general substrate transporter"/>
    <property type="match status" value="1"/>
</dbReference>
<feature type="transmembrane region" description="Helical" evidence="7">
    <location>
        <begin position="160"/>
        <end position="178"/>
    </location>
</feature>
<evidence type="ECO:0000256" key="4">
    <source>
        <dbReference type="ARBA" id="ARBA00022692"/>
    </source>
</evidence>
<reference evidence="10" key="2">
    <citation type="submission" date="2015-01" db="EMBL/GenBank/DDBJ databases">
        <title>Evolutionary Origins and Diversification of the Mycorrhizal Mutualists.</title>
        <authorList>
            <consortium name="DOE Joint Genome Institute"/>
            <consortium name="Mycorrhizal Genomics Consortium"/>
            <person name="Kohler A."/>
            <person name="Kuo A."/>
            <person name="Nagy L.G."/>
            <person name="Floudas D."/>
            <person name="Copeland A."/>
            <person name="Barry K.W."/>
            <person name="Cichocki N."/>
            <person name="Veneault-Fourrey C."/>
            <person name="LaButti K."/>
            <person name="Lindquist E.A."/>
            <person name="Lipzen A."/>
            <person name="Lundell T."/>
            <person name="Morin E."/>
            <person name="Murat C."/>
            <person name="Riley R."/>
            <person name="Ohm R."/>
            <person name="Sun H."/>
            <person name="Tunlid A."/>
            <person name="Henrissat B."/>
            <person name="Grigoriev I.V."/>
            <person name="Hibbett D.S."/>
            <person name="Martin F."/>
        </authorList>
    </citation>
    <scope>NUCLEOTIDE SEQUENCE [LARGE SCALE GENOMIC DNA]</scope>
    <source>
        <strain evidence="10">MAFF 305830</strain>
    </source>
</reference>
<dbReference type="EMBL" id="KN824279">
    <property type="protein sequence ID" value="KIM32623.1"/>
    <property type="molecule type" value="Genomic_DNA"/>
</dbReference>
<dbReference type="InterPro" id="IPR036259">
    <property type="entry name" value="MFS_trans_sf"/>
</dbReference>
<dbReference type="PANTHER" id="PTHR23506:SF23">
    <property type="entry name" value="GH10249P"/>
    <property type="match status" value="1"/>
</dbReference>
<dbReference type="PANTHER" id="PTHR23506">
    <property type="entry name" value="GH10249P"/>
    <property type="match status" value="1"/>
</dbReference>
<evidence type="ECO:0000313" key="10">
    <source>
        <dbReference type="Proteomes" id="UP000054097"/>
    </source>
</evidence>
<feature type="transmembrane region" description="Helical" evidence="7">
    <location>
        <begin position="184"/>
        <end position="203"/>
    </location>
</feature>
<feature type="transmembrane region" description="Helical" evidence="7">
    <location>
        <begin position="417"/>
        <end position="437"/>
    </location>
</feature>
<dbReference type="PROSITE" id="PS50850">
    <property type="entry name" value="MFS"/>
    <property type="match status" value="1"/>
</dbReference>
<feature type="transmembrane region" description="Helical" evidence="7">
    <location>
        <begin position="71"/>
        <end position="90"/>
    </location>
</feature>
<proteinExistence type="inferred from homology"/>
<feature type="transmembrane region" description="Helical" evidence="7">
    <location>
        <begin position="289"/>
        <end position="309"/>
    </location>
</feature>
<dbReference type="InterPro" id="IPR050930">
    <property type="entry name" value="MFS_Vesicular_Transporter"/>
</dbReference>
<feature type="transmembrane region" description="Helical" evidence="7">
    <location>
        <begin position="26"/>
        <end position="51"/>
    </location>
</feature>
<dbReference type="OrthoDB" id="440553at2759"/>
<dbReference type="STRING" id="933852.A0A0C2X329"/>
<feature type="transmembrane region" description="Helical" evidence="7">
    <location>
        <begin position="382"/>
        <end position="405"/>
    </location>
</feature>
<reference evidence="9 10" key="1">
    <citation type="submission" date="2014-04" db="EMBL/GenBank/DDBJ databases">
        <authorList>
            <consortium name="DOE Joint Genome Institute"/>
            <person name="Kuo A."/>
            <person name="Zuccaro A."/>
            <person name="Kohler A."/>
            <person name="Nagy L.G."/>
            <person name="Floudas D."/>
            <person name="Copeland A."/>
            <person name="Barry K.W."/>
            <person name="Cichocki N."/>
            <person name="Veneault-Fourrey C."/>
            <person name="LaButti K."/>
            <person name="Lindquist E.A."/>
            <person name="Lipzen A."/>
            <person name="Lundell T."/>
            <person name="Morin E."/>
            <person name="Murat C."/>
            <person name="Sun H."/>
            <person name="Tunlid A."/>
            <person name="Henrissat B."/>
            <person name="Grigoriev I.V."/>
            <person name="Hibbett D.S."/>
            <person name="Martin F."/>
            <person name="Nordberg H.P."/>
            <person name="Cantor M.N."/>
            <person name="Hua S.X."/>
        </authorList>
    </citation>
    <scope>NUCLEOTIDE SEQUENCE [LARGE SCALE GENOMIC DNA]</scope>
    <source>
        <strain evidence="9 10">MAFF 305830</strain>
    </source>
</reference>
<gene>
    <name evidence="9" type="ORF">M408DRAFT_184345</name>
</gene>
<evidence type="ECO:0000256" key="6">
    <source>
        <dbReference type="ARBA" id="ARBA00023136"/>
    </source>
</evidence>
<feature type="domain" description="Major facilitator superfamily (MFS) profile" evidence="8">
    <location>
        <begin position="29"/>
        <end position="443"/>
    </location>
</feature>
<keyword evidence="5 7" id="KW-1133">Transmembrane helix</keyword>
<dbReference type="AlphaFoldDB" id="A0A0C2X329"/>
<comment type="subcellular location">
    <subcellularLocation>
        <location evidence="1">Membrane</location>
        <topology evidence="1">Multi-pass membrane protein</topology>
    </subcellularLocation>
</comment>
<name>A0A0C2X329_SERVB</name>
<evidence type="ECO:0000256" key="1">
    <source>
        <dbReference type="ARBA" id="ARBA00004141"/>
    </source>
</evidence>
<dbReference type="GO" id="GO:0022857">
    <property type="term" value="F:transmembrane transporter activity"/>
    <property type="evidence" value="ECO:0007669"/>
    <property type="project" value="InterPro"/>
</dbReference>
<evidence type="ECO:0000256" key="5">
    <source>
        <dbReference type="ARBA" id="ARBA00022989"/>
    </source>
</evidence>
<protein>
    <recommendedName>
        <fullName evidence="8">Major facilitator superfamily (MFS) profile domain-containing protein</fullName>
    </recommendedName>
</protein>
<evidence type="ECO:0000313" key="9">
    <source>
        <dbReference type="EMBL" id="KIM32623.1"/>
    </source>
</evidence>
<feature type="transmembrane region" description="Helical" evidence="7">
    <location>
        <begin position="260"/>
        <end position="277"/>
    </location>
</feature>
<dbReference type="PRINTS" id="PR01035">
    <property type="entry name" value="TCRTETA"/>
</dbReference>
<keyword evidence="3" id="KW-0813">Transport</keyword>
<keyword evidence="6 7" id="KW-0472">Membrane</keyword>
<dbReference type="GO" id="GO:0016020">
    <property type="term" value="C:membrane"/>
    <property type="evidence" value="ECO:0007669"/>
    <property type="project" value="UniProtKB-SubCell"/>
</dbReference>
<dbReference type="InterPro" id="IPR020846">
    <property type="entry name" value="MFS_dom"/>
</dbReference>
<dbReference type="Gene3D" id="1.20.1250.20">
    <property type="entry name" value="MFS general substrate transporter like domains"/>
    <property type="match status" value="2"/>
</dbReference>
<feature type="transmembrane region" description="Helical" evidence="7">
    <location>
        <begin position="347"/>
        <end position="370"/>
    </location>
</feature>
<sequence length="491" mass="52594">MNAEREPARPPVISKKPFAVGFRSSVGFVTAVVFLSVFCDLFVYSVIIPVIPFRLQALEYDALTSSSLTGWLLVAFSLGLVVAIPPIAYMAERYWSRRNPMIVSLLLLIGSQVMFMEANVYWLMCLARILQGFSSAVVSAIVLNLNRCDTVPENRIGQQLGIVMSGISVGILVGPPLGGLLDNRLGYCAPFILGIGACVFDLIGRALVIEKHEAAPFMEIQPQDLPIGQGTDQVIQREGRGKSQISVIRVIMVLGKSKRAFTAFLNTFIYGIVITILEPTLPLRLQDVYGFGSLYVGIIFLAAAVPSLFSTPLAGWLGDRLGVEWITVLSLLLSVPFWVVMAIRGPLALFIASLAIADFFLVAVLTPLTADLAAVARSLEGIGYAHVFGAFNFAYSCASVVGPLIGGQIYANVSNGWTVLMGLSGGMMLLAAIAAAFGTGDRPLLMRIFGRNTFPVPVAAAGQQDVATTGGDDAIRMDAVPTTAEKTHVEV</sequence>
<accession>A0A0C2X329</accession>
<dbReference type="HOGENOM" id="CLU_001265_51_2_1"/>
<feature type="transmembrane region" description="Helical" evidence="7">
    <location>
        <begin position="129"/>
        <end position="148"/>
    </location>
</feature>
<dbReference type="Pfam" id="PF07690">
    <property type="entry name" value="MFS_1"/>
    <property type="match status" value="2"/>
</dbReference>
<evidence type="ECO:0000259" key="8">
    <source>
        <dbReference type="PROSITE" id="PS50850"/>
    </source>
</evidence>
<dbReference type="Proteomes" id="UP000054097">
    <property type="component" value="Unassembled WGS sequence"/>
</dbReference>
<organism evidence="9 10">
    <name type="scientific">Serendipita vermifera MAFF 305830</name>
    <dbReference type="NCBI Taxonomy" id="933852"/>
    <lineage>
        <taxon>Eukaryota</taxon>
        <taxon>Fungi</taxon>
        <taxon>Dikarya</taxon>
        <taxon>Basidiomycota</taxon>
        <taxon>Agaricomycotina</taxon>
        <taxon>Agaricomycetes</taxon>
        <taxon>Sebacinales</taxon>
        <taxon>Serendipitaceae</taxon>
        <taxon>Serendipita</taxon>
    </lineage>
</organism>
<feature type="transmembrane region" description="Helical" evidence="7">
    <location>
        <begin position="102"/>
        <end position="123"/>
    </location>
</feature>
<keyword evidence="10" id="KW-1185">Reference proteome</keyword>
<dbReference type="InterPro" id="IPR011701">
    <property type="entry name" value="MFS"/>
</dbReference>
<evidence type="ECO:0000256" key="7">
    <source>
        <dbReference type="SAM" id="Phobius"/>
    </source>
</evidence>
<evidence type="ECO:0000256" key="3">
    <source>
        <dbReference type="ARBA" id="ARBA00022448"/>
    </source>
</evidence>
<keyword evidence="4 7" id="KW-0812">Transmembrane</keyword>